<reference evidence="1" key="1">
    <citation type="submission" date="2021-02" db="EMBL/GenBank/DDBJ databases">
        <authorList>
            <person name="Nowell W R."/>
        </authorList>
    </citation>
    <scope>NUCLEOTIDE SEQUENCE</scope>
</reference>
<feature type="non-terminal residue" evidence="1">
    <location>
        <position position="67"/>
    </location>
</feature>
<proteinExistence type="predicted"/>
<comment type="caution">
    <text evidence="1">The sequence shown here is derived from an EMBL/GenBank/DDBJ whole genome shotgun (WGS) entry which is preliminary data.</text>
</comment>
<evidence type="ECO:0000313" key="3">
    <source>
        <dbReference type="Proteomes" id="UP000681967"/>
    </source>
</evidence>
<dbReference type="Proteomes" id="UP000681967">
    <property type="component" value="Unassembled WGS sequence"/>
</dbReference>
<dbReference type="EMBL" id="CAJOBJ010050927">
    <property type="protein sequence ID" value="CAF4373462.1"/>
    <property type="molecule type" value="Genomic_DNA"/>
</dbReference>
<evidence type="ECO:0000313" key="1">
    <source>
        <dbReference type="EMBL" id="CAF4251064.1"/>
    </source>
</evidence>
<organism evidence="1 3">
    <name type="scientific">Rotaria magnacalcarata</name>
    <dbReference type="NCBI Taxonomy" id="392030"/>
    <lineage>
        <taxon>Eukaryota</taxon>
        <taxon>Metazoa</taxon>
        <taxon>Spiralia</taxon>
        <taxon>Gnathifera</taxon>
        <taxon>Rotifera</taxon>
        <taxon>Eurotatoria</taxon>
        <taxon>Bdelloidea</taxon>
        <taxon>Philodinida</taxon>
        <taxon>Philodinidae</taxon>
        <taxon>Rotaria</taxon>
    </lineage>
</organism>
<accession>A0A8S2SY87</accession>
<protein>
    <submittedName>
        <fullName evidence="1">Uncharacterized protein</fullName>
    </submittedName>
</protein>
<dbReference type="AlphaFoldDB" id="A0A8S2SY87"/>
<evidence type="ECO:0000313" key="2">
    <source>
        <dbReference type="EMBL" id="CAF4373462.1"/>
    </source>
</evidence>
<gene>
    <name evidence="1" type="ORF">BYL167_LOCUS25553</name>
    <name evidence="2" type="ORF">GIL414_LOCUS28951</name>
</gene>
<name>A0A8S2SY87_9BILA</name>
<dbReference type="EMBL" id="CAJOBH010026183">
    <property type="protein sequence ID" value="CAF4251064.1"/>
    <property type="molecule type" value="Genomic_DNA"/>
</dbReference>
<dbReference type="Proteomes" id="UP000681720">
    <property type="component" value="Unassembled WGS sequence"/>
</dbReference>
<sequence length="67" mass="8056">MTKVNYIIFLLDLRYIYCQFANEEDLLEINDAFPEKLIDRLEFGDNLIRILFDGLLRKYLVQPAKEE</sequence>